<keyword evidence="2" id="KW-0645">Protease</keyword>
<keyword evidence="3" id="KW-1185">Reference proteome</keyword>
<accession>A0A1H0BF70</accession>
<keyword evidence="2" id="KW-0378">Hydrolase</keyword>
<gene>
    <name evidence="2" type="ORF">SAMN04489726_6638</name>
</gene>
<dbReference type="CDD" id="cd12954">
    <property type="entry name" value="MMP_TTHA0227_like_1"/>
    <property type="match status" value="1"/>
</dbReference>
<name>A0A1H0BF70_ALLAB</name>
<protein>
    <submittedName>
        <fullName evidence="2">Predicted Zn-dependent protease, minimal metalloprotease (MMP)-like domain</fullName>
    </submittedName>
</protein>
<dbReference type="InterPro" id="IPR038555">
    <property type="entry name" value="Zincin_1_sf"/>
</dbReference>
<dbReference type="AlphaFoldDB" id="A0A1H0BF70"/>
<keyword evidence="2" id="KW-0482">Metalloprotease</keyword>
<evidence type="ECO:0000313" key="2">
    <source>
        <dbReference type="EMBL" id="SDN44307.1"/>
    </source>
</evidence>
<proteinExistence type="predicted"/>
<dbReference type="Pfam" id="PF06262">
    <property type="entry name" value="Zincin_1"/>
    <property type="match status" value="1"/>
</dbReference>
<dbReference type="SUPFAM" id="SSF55486">
    <property type="entry name" value="Metalloproteases ('zincins'), catalytic domain"/>
    <property type="match status" value="1"/>
</dbReference>
<dbReference type="eggNOG" id="COG3824">
    <property type="taxonomic scope" value="Bacteria"/>
</dbReference>
<organism evidence="2 3">
    <name type="scientific">Allokutzneria albata</name>
    <name type="common">Kibdelosporangium albatum</name>
    <dbReference type="NCBI Taxonomy" id="211114"/>
    <lineage>
        <taxon>Bacteria</taxon>
        <taxon>Bacillati</taxon>
        <taxon>Actinomycetota</taxon>
        <taxon>Actinomycetes</taxon>
        <taxon>Pseudonocardiales</taxon>
        <taxon>Pseudonocardiaceae</taxon>
        <taxon>Allokutzneria</taxon>
    </lineage>
</organism>
<reference evidence="2 3" key="1">
    <citation type="submission" date="2016-10" db="EMBL/GenBank/DDBJ databases">
        <authorList>
            <person name="de Groot N.N."/>
        </authorList>
    </citation>
    <scope>NUCLEOTIDE SEQUENCE [LARGE SCALE GENOMIC DNA]</scope>
    <source>
        <strain evidence="2 3">DSM 44149</strain>
    </source>
</reference>
<feature type="region of interest" description="Disordered" evidence="1">
    <location>
        <begin position="17"/>
        <end position="39"/>
    </location>
</feature>
<dbReference type="GO" id="GO:0008237">
    <property type="term" value="F:metallopeptidase activity"/>
    <property type="evidence" value="ECO:0007669"/>
    <property type="project" value="UniProtKB-KW"/>
</dbReference>
<dbReference type="EMBL" id="LT629701">
    <property type="protein sequence ID" value="SDN44307.1"/>
    <property type="molecule type" value="Genomic_DNA"/>
</dbReference>
<dbReference type="STRING" id="211114.SAMN04489726_6638"/>
<dbReference type="GO" id="GO:0006508">
    <property type="term" value="P:proteolysis"/>
    <property type="evidence" value="ECO:0007669"/>
    <property type="project" value="UniProtKB-KW"/>
</dbReference>
<sequence length="171" mass="18881">MTHGAAADRRTLRAVVTAHGAQRRNRRRRDRHGRGLRGQLYPANLPAARSRSERFDAVVLEALEPIEARWRNELTELDVAVDDVPEVLGSAPDELSWGEDVVEDGSVPLARLVPAGVDSRGVPTRARIVLYRRPLEARARDGADLSDLVHDLLIEQVASYLGLDPDIVDGE</sequence>
<evidence type="ECO:0000256" key="1">
    <source>
        <dbReference type="SAM" id="MobiDB-lite"/>
    </source>
</evidence>
<dbReference type="InterPro" id="IPR010428">
    <property type="entry name" value="Zincin_1"/>
</dbReference>
<dbReference type="Proteomes" id="UP000183376">
    <property type="component" value="Chromosome I"/>
</dbReference>
<dbReference type="Gene3D" id="3.30.2010.20">
    <property type="match status" value="1"/>
</dbReference>
<feature type="compositionally biased region" description="Basic residues" evidence="1">
    <location>
        <begin position="21"/>
        <end position="35"/>
    </location>
</feature>
<dbReference type="OrthoDB" id="4966605at2"/>
<evidence type="ECO:0000313" key="3">
    <source>
        <dbReference type="Proteomes" id="UP000183376"/>
    </source>
</evidence>